<comment type="function">
    <text evidence="36">Multifunctional aminotransferase with a broad substrate specificity. Catalyzes the conversion of glyoxylate to glycine using alanine as the amino donor. Catalyzes metabolism of not L- but the D-isomer of D-beta-aminoisobutyric acid to generate 2-methyl-3-oxopropanoate and alanine. Catalyzes the transfer of the amino group from beta-alanine to pyruvate to yield L-alanine and 3-oxopropanoate. Can metabolize NG-monomethyl-L-arginine (NMMA), asymmetric NG,NG-dimethyl-L-arginine (ADMA) and symmetric NG,N'G-dimethyl-L-arginine (SDMA). ADMA is a potent inhibitor of nitric-oxide (NO) synthase, and this activity provides mechanism through which the kidney regulates blood pressure.</text>
</comment>
<evidence type="ECO:0000256" key="8">
    <source>
        <dbReference type="ARBA" id="ARBA00022898"/>
    </source>
</evidence>
<dbReference type="AlphaFoldDB" id="A0AA35RQZ1"/>
<keyword evidence="7" id="KW-0808">Transferase</keyword>
<reference evidence="37" key="1">
    <citation type="submission" date="2023-03" db="EMBL/GenBank/DDBJ databases">
        <authorList>
            <person name="Steffen K."/>
            <person name="Cardenas P."/>
        </authorList>
    </citation>
    <scope>NUCLEOTIDE SEQUENCE</scope>
</reference>
<evidence type="ECO:0000256" key="17">
    <source>
        <dbReference type="ARBA" id="ARBA00043679"/>
    </source>
</evidence>
<comment type="catalytic activity">
    <reaction evidence="33">
        <text>N(omega)-methyl-L-arginine + glyoxylate = 5-(3-methylguanidino)-2-oxopentanoate + glycine</text>
        <dbReference type="Rhea" id="RHEA:77323"/>
        <dbReference type="ChEBI" id="CHEBI:36655"/>
        <dbReference type="ChEBI" id="CHEBI:57305"/>
        <dbReference type="ChEBI" id="CHEBI:114953"/>
        <dbReference type="ChEBI" id="CHEBI:197314"/>
    </reaction>
</comment>
<evidence type="ECO:0000256" key="2">
    <source>
        <dbReference type="ARBA" id="ARBA00004173"/>
    </source>
</evidence>
<comment type="caution">
    <text evidence="37">The sequence shown here is derived from an EMBL/GenBank/DDBJ whole genome shotgun (WGS) entry which is preliminary data.</text>
</comment>
<comment type="catalytic activity">
    <reaction evidence="24">
        <text>3-oxopropanoate + L-alanine = beta-alanine + pyruvate</text>
        <dbReference type="Rhea" id="RHEA:14077"/>
        <dbReference type="ChEBI" id="CHEBI:15361"/>
        <dbReference type="ChEBI" id="CHEBI:33190"/>
        <dbReference type="ChEBI" id="CHEBI:57966"/>
        <dbReference type="ChEBI" id="CHEBI:57972"/>
        <dbReference type="EC" id="2.6.1.18"/>
    </reaction>
    <physiologicalReaction direction="right-to-left" evidence="24">
        <dbReference type="Rhea" id="RHEA:14079"/>
    </physiologicalReaction>
</comment>
<dbReference type="PANTHER" id="PTHR45688:SF3">
    <property type="entry name" value="ALANINE--GLYOXYLATE AMINOTRANSFERASE 2, MITOCHONDRIAL"/>
    <property type="match status" value="1"/>
</dbReference>
<evidence type="ECO:0000256" key="35">
    <source>
        <dbReference type="ARBA" id="ARBA00049480"/>
    </source>
</evidence>
<keyword evidence="38" id="KW-1185">Reference proteome</keyword>
<dbReference type="InterPro" id="IPR015422">
    <property type="entry name" value="PyrdxlP-dep_Trfase_small"/>
</dbReference>
<gene>
    <name evidence="37" type="ORF">GBAR_LOCUS9907</name>
</gene>
<evidence type="ECO:0000256" key="34">
    <source>
        <dbReference type="ARBA" id="ARBA00048916"/>
    </source>
</evidence>
<evidence type="ECO:0000256" key="1">
    <source>
        <dbReference type="ARBA" id="ARBA00001933"/>
    </source>
</evidence>
<sequence>MFLSRGVAQTAAGARRLLTTSAAGWAPSQMPPCDFQPQPYTGLSYDETRAVRKENLNPGILTYYKNPVLIHQGHMQWLFDHTGKRYLDLFSGIVTVGVGHCHPKVNKALKDQVDRLWHTTNIYMHPTIHEYGKKLASKFPGKLKVTFFTNSGSEANELAVLMARLHTGNFDIVSLRNGYHGAGPFVTSLTSLSTWKYPVPGNSGFLQVSLLASCLESSCVWRKQY</sequence>
<comment type="catalytic activity">
    <reaction evidence="18">
        <text>(R)-3-amino-2-methylpropanoate + pyruvate = 2-methyl-3-oxopropanoate + L-alanine</text>
        <dbReference type="Rhea" id="RHEA:18393"/>
        <dbReference type="ChEBI" id="CHEBI:15361"/>
        <dbReference type="ChEBI" id="CHEBI:57700"/>
        <dbReference type="ChEBI" id="CHEBI:57731"/>
        <dbReference type="ChEBI" id="CHEBI:57972"/>
        <dbReference type="EC" id="2.6.1.40"/>
    </reaction>
    <physiologicalReaction direction="left-to-right" evidence="18">
        <dbReference type="Rhea" id="RHEA:18394"/>
    </physiologicalReaction>
</comment>
<proteinExistence type="inferred from homology"/>
<comment type="catalytic activity">
    <reaction evidence="23">
        <text>N(omega),N('omega)-dimethyl-L-arginine + pyruvate = 5-(3,3'-dimethylguanidino)-2-oxopentanoate + L-alanine</text>
        <dbReference type="Rhea" id="RHEA:77307"/>
        <dbReference type="ChEBI" id="CHEBI:15361"/>
        <dbReference type="ChEBI" id="CHEBI:57972"/>
        <dbReference type="ChEBI" id="CHEBI:197308"/>
        <dbReference type="ChEBI" id="CHEBI:197310"/>
    </reaction>
</comment>
<evidence type="ECO:0000256" key="28">
    <source>
        <dbReference type="ARBA" id="ARBA00044258"/>
    </source>
</evidence>
<evidence type="ECO:0000256" key="33">
    <source>
        <dbReference type="ARBA" id="ARBA00048760"/>
    </source>
</evidence>
<dbReference type="GO" id="GO:0030170">
    <property type="term" value="F:pyridoxal phosphate binding"/>
    <property type="evidence" value="ECO:0007669"/>
    <property type="project" value="InterPro"/>
</dbReference>
<dbReference type="InterPro" id="IPR015424">
    <property type="entry name" value="PyrdxlP-dep_Trfase"/>
</dbReference>
<dbReference type="Pfam" id="PF00202">
    <property type="entry name" value="Aminotran_3"/>
    <property type="match status" value="1"/>
</dbReference>
<comment type="catalytic activity">
    <reaction evidence="16">
        <text>N(omega),N(omega)-dimethyl-L-arginine + pyruvate = 5-(3,3-dimethylguanidino)-2-oxopentanoate + L-alanine</text>
        <dbReference type="Rhea" id="RHEA:77303"/>
        <dbReference type="ChEBI" id="CHEBI:15361"/>
        <dbReference type="ChEBI" id="CHEBI:57972"/>
        <dbReference type="ChEBI" id="CHEBI:58326"/>
        <dbReference type="ChEBI" id="CHEBI:197301"/>
    </reaction>
</comment>
<dbReference type="PANTHER" id="PTHR45688">
    <property type="match status" value="1"/>
</dbReference>
<evidence type="ECO:0000256" key="3">
    <source>
        <dbReference type="ARBA" id="ARBA00008954"/>
    </source>
</evidence>
<evidence type="ECO:0000256" key="13">
    <source>
        <dbReference type="ARBA" id="ARBA00041845"/>
    </source>
</evidence>
<evidence type="ECO:0000313" key="38">
    <source>
        <dbReference type="Proteomes" id="UP001174909"/>
    </source>
</evidence>
<evidence type="ECO:0000256" key="5">
    <source>
        <dbReference type="ARBA" id="ARBA00013049"/>
    </source>
</evidence>
<evidence type="ECO:0000256" key="25">
    <source>
        <dbReference type="ARBA" id="ARBA00043826"/>
    </source>
</evidence>
<dbReference type="GO" id="GO:0009436">
    <property type="term" value="P:glyoxylate catabolic process"/>
    <property type="evidence" value="ECO:0007669"/>
    <property type="project" value="TreeGrafter"/>
</dbReference>
<comment type="subunit">
    <text evidence="4">Homotetramer.</text>
</comment>
<evidence type="ECO:0000256" key="26">
    <source>
        <dbReference type="ARBA" id="ARBA00044055"/>
    </source>
</evidence>
<evidence type="ECO:0000313" key="37">
    <source>
        <dbReference type="EMBL" id="CAI8016108.1"/>
    </source>
</evidence>
<dbReference type="InterPro" id="IPR005814">
    <property type="entry name" value="Aminotrans_3"/>
</dbReference>
<name>A0AA35RQZ1_GEOBA</name>
<dbReference type="Gene3D" id="3.40.640.10">
    <property type="entry name" value="Type I PLP-dependent aspartate aminotransferase-like (Major domain)"/>
    <property type="match status" value="1"/>
</dbReference>
<dbReference type="Gene3D" id="3.90.1150.10">
    <property type="entry name" value="Aspartate Aminotransferase, domain 1"/>
    <property type="match status" value="1"/>
</dbReference>
<comment type="subcellular location">
    <subcellularLocation>
        <location evidence="2">Mitochondrion</location>
    </subcellularLocation>
</comment>
<evidence type="ECO:0000256" key="18">
    <source>
        <dbReference type="ARBA" id="ARBA00043726"/>
    </source>
</evidence>
<evidence type="ECO:0000256" key="32">
    <source>
        <dbReference type="ARBA" id="ARBA00048560"/>
    </source>
</evidence>
<keyword evidence="8" id="KW-0663">Pyridoxal phosphate</keyword>
<evidence type="ECO:0000256" key="14">
    <source>
        <dbReference type="ARBA" id="ARBA00042611"/>
    </source>
</evidence>
<evidence type="ECO:0000256" key="15">
    <source>
        <dbReference type="ARBA" id="ARBA00042669"/>
    </source>
</evidence>
<dbReference type="GO" id="GO:0008453">
    <property type="term" value="F:alanine-glyoxylate transaminase activity"/>
    <property type="evidence" value="ECO:0007669"/>
    <property type="project" value="UniProtKB-EC"/>
</dbReference>
<evidence type="ECO:0000256" key="12">
    <source>
        <dbReference type="ARBA" id="ARBA00041662"/>
    </source>
</evidence>
<evidence type="ECO:0000256" key="20">
    <source>
        <dbReference type="ARBA" id="ARBA00043751"/>
    </source>
</evidence>
<keyword evidence="6 37" id="KW-0032">Aminotransferase</keyword>
<evidence type="ECO:0000256" key="9">
    <source>
        <dbReference type="ARBA" id="ARBA00033660"/>
    </source>
</evidence>
<comment type="catalytic activity">
    <reaction evidence="19">
        <text>N(omega),N(omega)-dimethyl-L-arginine + oxaloacetate = 5-(3,3-dimethylguanidino)-2-oxopentanoate + L-aspartate</text>
        <dbReference type="Rhea" id="RHEA:77343"/>
        <dbReference type="ChEBI" id="CHEBI:16452"/>
        <dbReference type="ChEBI" id="CHEBI:29991"/>
        <dbReference type="ChEBI" id="CHEBI:58326"/>
        <dbReference type="ChEBI" id="CHEBI:197301"/>
    </reaction>
</comment>
<dbReference type="GO" id="GO:0005739">
    <property type="term" value="C:mitochondrion"/>
    <property type="evidence" value="ECO:0007669"/>
    <property type="project" value="UniProtKB-SubCell"/>
</dbReference>
<evidence type="ECO:0000256" key="19">
    <source>
        <dbReference type="ARBA" id="ARBA00043749"/>
    </source>
</evidence>
<dbReference type="EC" id="2.6.1.44" evidence="5"/>
<evidence type="ECO:0000256" key="16">
    <source>
        <dbReference type="ARBA" id="ARBA00043669"/>
    </source>
</evidence>
<comment type="catalytic activity">
    <reaction evidence="20">
        <text>2-oxobutanoate + L-alanine = (2S)-2-aminobutanoate + pyruvate</text>
        <dbReference type="Rhea" id="RHEA:77355"/>
        <dbReference type="ChEBI" id="CHEBI:15361"/>
        <dbReference type="ChEBI" id="CHEBI:16763"/>
        <dbReference type="ChEBI" id="CHEBI:57972"/>
        <dbReference type="ChEBI" id="CHEBI:74359"/>
        <dbReference type="EC" id="2.6.1.44"/>
    </reaction>
</comment>
<feature type="non-terminal residue" evidence="37">
    <location>
        <position position="225"/>
    </location>
</feature>
<comment type="catalytic activity">
    <reaction evidence="17">
        <text>(2S)-2-aminobutanoate + glyoxylate = 2-oxobutanoate + glycine</text>
        <dbReference type="Rhea" id="RHEA:77339"/>
        <dbReference type="ChEBI" id="CHEBI:16763"/>
        <dbReference type="ChEBI" id="CHEBI:36655"/>
        <dbReference type="ChEBI" id="CHEBI:57305"/>
        <dbReference type="ChEBI" id="CHEBI:74359"/>
    </reaction>
</comment>
<dbReference type="SUPFAM" id="SSF53383">
    <property type="entry name" value="PLP-dependent transferases"/>
    <property type="match status" value="1"/>
</dbReference>
<comment type="catalytic activity">
    <reaction evidence="22">
        <text>L-ornithine + pyruvate = 5-amino-2-oxopentanoate + L-alanine</text>
        <dbReference type="Rhea" id="RHEA:77327"/>
        <dbReference type="ChEBI" id="CHEBI:15361"/>
        <dbReference type="ChEBI" id="CHEBI:46911"/>
        <dbReference type="ChEBI" id="CHEBI:57972"/>
        <dbReference type="ChEBI" id="CHEBI:58802"/>
    </reaction>
</comment>
<comment type="catalytic activity">
    <reaction evidence="21">
        <text>N(omega)-methyl-L-arginine + pyruvate = 5-(3-methylguanidino)-2-oxopentanoate + L-alanine</text>
        <dbReference type="Rhea" id="RHEA:77319"/>
        <dbReference type="ChEBI" id="CHEBI:15361"/>
        <dbReference type="ChEBI" id="CHEBI:57972"/>
        <dbReference type="ChEBI" id="CHEBI:114953"/>
        <dbReference type="ChEBI" id="CHEBI:197314"/>
    </reaction>
</comment>
<evidence type="ECO:0000256" key="24">
    <source>
        <dbReference type="ARBA" id="ARBA00043825"/>
    </source>
</evidence>
<dbReference type="InterPro" id="IPR015421">
    <property type="entry name" value="PyrdxlP-dep_Trfase_major"/>
</dbReference>
<protein>
    <recommendedName>
        <fullName evidence="11">Alanine--glyoxylate aminotransferase 2, mitochondrial</fullName>
        <ecNumber evidence="26">2.6.1.18</ecNumber>
        <ecNumber evidence="10">2.6.1.40</ecNumber>
        <ecNumber evidence="5">2.6.1.44</ecNumber>
    </recommendedName>
    <alternativeName>
        <fullName evidence="12">(R)-3-amino-2-methylpropionate--pyruvate transaminase</fullName>
    </alternativeName>
    <alternativeName>
        <fullName evidence="14">Beta-ALAAT II</fullName>
    </alternativeName>
    <alternativeName>
        <fullName evidence="15">Beta-alanine-pyruvate aminotransferase</fullName>
    </alternativeName>
    <alternativeName>
        <fullName evidence="28">D-3-aminoisobutyrate-pyruvate aminotransferase</fullName>
    </alternativeName>
    <alternativeName>
        <fullName evidence="13">D-AIBAT</fullName>
    </alternativeName>
    <alternativeName>
        <fullName evidence="27">D-beta-aminoisobutyrate-pyruvate aminotransferase</fullName>
    </alternativeName>
</protein>
<dbReference type="EMBL" id="CASHTH010001494">
    <property type="protein sequence ID" value="CAI8016108.1"/>
    <property type="molecule type" value="Genomic_DNA"/>
</dbReference>
<evidence type="ECO:0000256" key="6">
    <source>
        <dbReference type="ARBA" id="ARBA00022576"/>
    </source>
</evidence>
<organism evidence="37 38">
    <name type="scientific">Geodia barretti</name>
    <name type="common">Barrett's horny sponge</name>
    <dbReference type="NCBI Taxonomy" id="519541"/>
    <lineage>
        <taxon>Eukaryota</taxon>
        <taxon>Metazoa</taxon>
        <taxon>Porifera</taxon>
        <taxon>Demospongiae</taxon>
        <taxon>Heteroscleromorpha</taxon>
        <taxon>Tetractinellida</taxon>
        <taxon>Astrophorina</taxon>
        <taxon>Geodiidae</taxon>
        <taxon>Geodia</taxon>
    </lineage>
</organism>
<dbReference type="EC" id="2.6.1.40" evidence="10"/>
<evidence type="ECO:0000256" key="31">
    <source>
        <dbReference type="ARBA" id="ARBA00048500"/>
    </source>
</evidence>
<evidence type="ECO:0000256" key="11">
    <source>
        <dbReference type="ARBA" id="ARBA00039862"/>
    </source>
</evidence>
<evidence type="ECO:0000256" key="27">
    <source>
        <dbReference type="ARBA" id="ARBA00044257"/>
    </source>
</evidence>
<evidence type="ECO:0000256" key="4">
    <source>
        <dbReference type="ARBA" id="ARBA00011881"/>
    </source>
</evidence>
<comment type="catalytic activity">
    <reaction evidence="29">
        <text>N(omega),N(omega)-dimethyl-L-arginine + glyoxylate = 5-(3,3-dimethylguanidino)-2-oxopentanoate + glycine</text>
        <dbReference type="Rhea" id="RHEA:77311"/>
        <dbReference type="ChEBI" id="CHEBI:36655"/>
        <dbReference type="ChEBI" id="CHEBI:57305"/>
        <dbReference type="ChEBI" id="CHEBI:58326"/>
        <dbReference type="ChEBI" id="CHEBI:197301"/>
    </reaction>
</comment>
<dbReference type="GO" id="GO:0019481">
    <property type="term" value="P:L-alanine catabolic process, by transamination"/>
    <property type="evidence" value="ECO:0007669"/>
    <property type="project" value="TreeGrafter"/>
</dbReference>
<evidence type="ECO:0000256" key="22">
    <source>
        <dbReference type="ARBA" id="ARBA00043777"/>
    </source>
</evidence>
<accession>A0AA35RQZ1</accession>
<evidence type="ECO:0000256" key="23">
    <source>
        <dbReference type="ARBA" id="ARBA00043798"/>
    </source>
</evidence>
<evidence type="ECO:0000256" key="30">
    <source>
        <dbReference type="ARBA" id="ARBA00048264"/>
    </source>
</evidence>
<evidence type="ECO:0000256" key="21">
    <source>
        <dbReference type="ARBA" id="ARBA00043758"/>
    </source>
</evidence>
<dbReference type="GO" id="GO:0047305">
    <property type="term" value="F:(R)-3-amino-2-methylpropionate-pyruvate transaminase activity"/>
    <property type="evidence" value="ECO:0007669"/>
    <property type="project" value="UniProtKB-EC"/>
</dbReference>
<dbReference type="EC" id="2.6.1.18" evidence="26"/>
<comment type="cofactor">
    <cofactor evidence="1">
        <name>pyridoxal 5'-phosphate</name>
        <dbReference type="ChEBI" id="CHEBI:597326"/>
    </cofactor>
</comment>
<dbReference type="Proteomes" id="UP001174909">
    <property type="component" value="Unassembled WGS sequence"/>
</dbReference>
<comment type="catalytic activity">
    <reaction evidence="31">
        <text>2-oxohexanoate + N(omega),N(omega)-dimethyl-L-arginine = L-2-aminohexanoate + 5-(3,3-dimethylguanidino)-2-oxopentanoate</text>
        <dbReference type="Rhea" id="RHEA:77363"/>
        <dbReference type="ChEBI" id="CHEBI:35177"/>
        <dbReference type="ChEBI" id="CHEBI:58326"/>
        <dbReference type="ChEBI" id="CHEBI:58455"/>
        <dbReference type="ChEBI" id="CHEBI:197301"/>
    </reaction>
</comment>
<evidence type="ECO:0000256" key="36">
    <source>
        <dbReference type="ARBA" id="ARBA00058068"/>
    </source>
</evidence>
<comment type="catalytic activity">
    <reaction evidence="34">
        <text>oxaloacetate + L-alanine = L-aspartate + pyruvate</text>
        <dbReference type="Rhea" id="RHEA:77347"/>
        <dbReference type="ChEBI" id="CHEBI:15361"/>
        <dbReference type="ChEBI" id="CHEBI:16452"/>
        <dbReference type="ChEBI" id="CHEBI:29991"/>
        <dbReference type="ChEBI" id="CHEBI:57972"/>
    </reaction>
</comment>
<evidence type="ECO:0000256" key="29">
    <source>
        <dbReference type="ARBA" id="ARBA00047892"/>
    </source>
</evidence>
<comment type="catalytic activity">
    <reaction evidence="9">
        <text>glyoxylate + L-alanine = glycine + pyruvate</text>
        <dbReference type="Rhea" id="RHEA:24248"/>
        <dbReference type="ChEBI" id="CHEBI:15361"/>
        <dbReference type="ChEBI" id="CHEBI:36655"/>
        <dbReference type="ChEBI" id="CHEBI:57305"/>
        <dbReference type="ChEBI" id="CHEBI:57972"/>
        <dbReference type="EC" id="2.6.1.44"/>
    </reaction>
    <physiologicalReaction direction="left-to-right" evidence="9">
        <dbReference type="Rhea" id="RHEA:24249"/>
    </physiologicalReaction>
</comment>
<evidence type="ECO:0000256" key="7">
    <source>
        <dbReference type="ARBA" id="ARBA00022679"/>
    </source>
</evidence>
<comment type="catalytic activity">
    <reaction evidence="30">
        <text>L-ornithine + glyoxylate = 5-amino-2-oxopentanoate + glycine</text>
        <dbReference type="Rhea" id="RHEA:77331"/>
        <dbReference type="ChEBI" id="CHEBI:36655"/>
        <dbReference type="ChEBI" id="CHEBI:46911"/>
        <dbReference type="ChEBI" id="CHEBI:57305"/>
        <dbReference type="ChEBI" id="CHEBI:58802"/>
    </reaction>
</comment>
<dbReference type="GO" id="GO:0016223">
    <property type="term" value="F:beta-alanine:pyruvate transaminase activity"/>
    <property type="evidence" value="ECO:0007669"/>
    <property type="project" value="UniProtKB-EC"/>
</dbReference>
<comment type="catalytic activity">
    <reaction evidence="35">
        <text>N(omega),N('omega)-dimethyl-L-arginine + glyoxylate = 5-(3,3'-dimethylguanidino)-2-oxopentanoate + glycine</text>
        <dbReference type="Rhea" id="RHEA:77315"/>
        <dbReference type="ChEBI" id="CHEBI:36655"/>
        <dbReference type="ChEBI" id="CHEBI:57305"/>
        <dbReference type="ChEBI" id="CHEBI:197308"/>
        <dbReference type="ChEBI" id="CHEBI:197310"/>
    </reaction>
</comment>
<evidence type="ECO:0000256" key="10">
    <source>
        <dbReference type="ARBA" id="ARBA00039130"/>
    </source>
</evidence>
<comment type="catalytic activity">
    <reaction evidence="32">
        <text>N(omega),N(omega)-dimethyl-L-arginine + 2-oxobutanoate = 5-(3,3-dimethylguanidino)-2-oxopentanoate + (2S)-2-aminobutanoate</text>
        <dbReference type="Rhea" id="RHEA:77351"/>
        <dbReference type="ChEBI" id="CHEBI:16763"/>
        <dbReference type="ChEBI" id="CHEBI:58326"/>
        <dbReference type="ChEBI" id="CHEBI:74359"/>
        <dbReference type="ChEBI" id="CHEBI:197301"/>
    </reaction>
</comment>
<comment type="similarity">
    <text evidence="3">Belongs to the class-III pyridoxal-phosphate-dependent aminotransferase family.</text>
</comment>
<comment type="catalytic activity">
    <reaction evidence="25">
        <text>2-oxopentanoate + N(omega),N(omega)-dimethyl-L-arginine = 5-(3,3-dimethylguanidino)-2-oxopentanoate + L-2-aminopentanoate</text>
        <dbReference type="Rhea" id="RHEA:77359"/>
        <dbReference type="ChEBI" id="CHEBI:28644"/>
        <dbReference type="ChEBI" id="CHEBI:58326"/>
        <dbReference type="ChEBI" id="CHEBI:58441"/>
        <dbReference type="ChEBI" id="CHEBI:197301"/>
    </reaction>
</comment>